<dbReference type="EMBL" id="FOCI01000023">
    <property type="protein sequence ID" value="SEN61633.1"/>
    <property type="molecule type" value="Genomic_DNA"/>
</dbReference>
<dbReference type="RefSeq" id="WP_143058047.1">
    <property type="nucleotide sequence ID" value="NZ_FOCI01000023.1"/>
</dbReference>
<gene>
    <name evidence="1" type="ORF">SAMN04488003_12310</name>
</gene>
<dbReference type="Gene3D" id="1.10.30.50">
    <property type="match status" value="1"/>
</dbReference>
<protein>
    <submittedName>
        <fullName evidence="1">TIGR02646 family protein</fullName>
    </submittedName>
</protein>
<dbReference type="STRING" id="245187.SAMN04488003_12310"/>
<dbReference type="Proteomes" id="UP000199585">
    <property type="component" value="Unassembled WGS sequence"/>
</dbReference>
<keyword evidence="2" id="KW-1185">Reference proteome</keyword>
<evidence type="ECO:0000313" key="2">
    <source>
        <dbReference type="Proteomes" id="UP000199585"/>
    </source>
</evidence>
<sequence length="259" mass="28879">MRFIDIAFAGKPESFDERAAAALEGGPDKIDDHSSVWRDCKEHLKATSYEKCFYCESKDIRSDGAVDHFRPKSVYPWSAFSFSNFRFACTFCNSLRKDKETGKTGGKGNQFPLFEGCQRATCEGEECHERPILVDPCKAGDPLEIDFASDGRAVPAYVGEAVERNERGRTSIGAYHLNHSAFVEERKRHAVVLEEKIVAASRAQESYAEGDYAAKARLDDAILDLHRAIQPQATYSAFAKRILNCHRDNSLIEAVLATA</sequence>
<proteinExistence type="predicted"/>
<name>A0A1H8HZG4_9RHOB</name>
<accession>A0A1H8HZG4</accession>
<dbReference type="AlphaFoldDB" id="A0A1H8HZG4"/>
<organism evidence="1 2">
    <name type="scientific">Loktanella fryxellensis</name>
    <dbReference type="NCBI Taxonomy" id="245187"/>
    <lineage>
        <taxon>Bacteria</taxon>
        <taxon>Pseudomonadati</taxon>
        <taxon>Pseudomonadota</taxon>
        <taxon>Alphaproteobacteria</taxon>
        <taxon>Rhodobacterales</taxon>
        <taxon>Roseobacteraceae</taxon>
        <taxon>Loktanella</taxon>
    </lineage>
</organism>
<dbReference type="OrthoDB" id="5422822at2"/>
<reference evidence="1 2" key="1">
    <citation type="submission" date="2016-10" db="EMBL/GenBank/DDBJ databases">
        <authorList>
            <person name="de Groot N.N."/>
        </authorList>
    </citation>
    <scope>NUCLEOTIDE SEQUENCE [LARGE SCALE GENOMIC DNA]</scope>
    <source>
        <strain evidence="1 2">DSM 16213</strain>
    </source>
</reference>
<evidence type="ECO:0000313" key="1">
    <source>
        <dbReference type="EMBL" id="SEN61633.1"/>
    </source>
</evidence>